<sequence>MATASDVLRIAAGQIGYSRWTDPQQGTKYGRWYAQSHGSYYGANGVPFCAMFASWVLAQAGQSFPGMPAAYVPYILASGRNAGRAVNIRSARPGDLVIFNWDGGVVDHIGFVEVNRGSYLQTIEGNTNNGRVARRTRAWGVVAAILRPAYGTPSTSGALAVDGVWGRATTARLQKVLGTPVDGEIWHQWWPNRQAAFGSGWQYDATGDGSPVIRRMQQKLGVKADGIIGRNTIDALQRHYGSSVDHFLGASSWTVKRMQEALNKGRF</sequence>
<accession>A0ABX0C6Y3</accession>
<evidence type="ECO:0000313" key="3">
    <source>
        <dbReference type="Proteomes" id="UP000475155"/>
    </source>
</evidence>
<dbReference type="SUPFAM" id="SSF54001">
    <property type="entry name" value="Cysteine proteinases"/>
    <property type="match status" value="1"/>
</dbReference>
<dbReference type="Pfam" id="PF05257">
    <property type="entry name" value="CHAP"/>
    <property type="match status" value="1"/>
</dbReference>
<comment type="caution">
    <text evidence="2">The sequence shown here is derived from an EMBL/GenBank/DDBJ whole genome shotgun (WGS) entry which is preliminary data.</text>
</comment>
<name>A0ABX0C6Y3_9BIFI</name>
<protein>
    <submittedName>
        <fullName evidence="2">CHAP domain-containing protein</fullName>
    </submittedName>
</protein>
<dbReference type="Gene3D" id="3.90.1720.10">
    <property type="entry name" value="endopeptidase domain like (from Nostoc punctiforme)"/>
    <property type="match status" value="1"/>
</dbReference>
<reference evidence="2 3" key="1">
    <citation type="submission" date="2019-10" db="EMBL/GenBank/DDBJ databases">
        <title>Bifidobacterium from non-human primates.</title>
        <authorList>
            <person name="Modesto M."/>
        </authorList>
    </citation>
    <scope>NUCLEOTIDE SEQUENCE [LARGE SCALE GENOMIC DNA]</scope>
    <source>
        <strain evidence="2 3">SMA1</strain>
    </source>
</reference>
<proteinExistence type="predicted"/>
<dbReference type="EMBL" id="WHZU01000002">
    <property type="protein sequence ID" value="NEH10898.1"/>
    <property type="molecule type" value="Genomic_DNA"/>
</dbReference>
<dbReference type="InterPro" id="IPR036366">
    <property type="entry name" value="PGBDSf"/>
</dbReference>
<dbReference type="Gene3D" id="1.10.101.10">
    <property type="entry name" value="PGBD-like superfamily/PGBD"/>
    <property type="match status" value="1"/>
</dbReference>
<dbReference type="InterPro" id="IPR038765">
    <property type="entry name" value="Papain-like_cys_pep_sf"/>
</dbReference>
<dbReference type="RefSeq" id="WP_163199672.1">
    <property type="nucleotide sequence ID" value="NZ_WHZU01000002.1"/>
</dbReference>
<keyword evidence="3" id="KW-1185">Reference proteome</keyword>
<evidence type="ECO:0000313" key="2">
    <source>
        <dbReference type="EMBL" id="NEH10898.1"/>
    </source>
</evidence>
<gene>
    <name evidence="2" type="ORF">GFD18_02120</name>
</gene>
<feature type="domain" description="Peptidase C51" evidence="1">
    <location>
        <begin position="43"/>
        <end position="126"/>
    </location>
</feature>
<evidence type="ECO:0000259" key="1">
    <source>
        <dbReference type="Pfam" id="PF05257"/>
    </source>
</evidence>
<dbReference type="InterPro" id="IPR007921">
    <property type="entry name" value="CHAP_dom"/>
</dbReference>
<organism evidence="2 3">
    <name type="scientific">Bifidobacterium saimiriisciurei</name>
    <dbReference type="NCBI Taxonomy" id="2661627"/>
    <lineage>
        <taxon>Bacteria</taxon>
        <taxon>Bacillati</taxon>
        <taxon>Actinomycetota</taxon>
        <taxon>Actinomycetes</taxon>
        <taxon>Bifidobacteriales</taxon>
        <taxon>Bifidobacteriaceae</taxon>
        <taxon>Bifidobacterium</taxon>
    </lineage>
</organism>
<dbReference type="Proteomes" id="UP000475155">
    <property type="component" value="Unassembled WGS sequence"/>
</dbReference>